<dbReference type="PANTHER" id="PTHR37731">
    <property type="entry name" value="PEPTIDE TRANSPORTER FAMILY PROTEIN"/>
    <property type="match status" value="1"/>
</dbReference>
<name>W9S8E2_9ROSA</name>
<accession>W9S8E2</accession>
<dbReference type="Proteomes" id="UP000030645">
    <property type="component" value="Unassembled WGS sequence"/>
</dbReference>
<reference evidence="2" key="1">
    <citation type="submission" date="2013-01" db="EMBL/GenBank/DDBJ databases">
        <title>Draft Genome Sequence of a Mulberry Tree, Morus notabilis C.K. Schneid.</title>
        <authorList>
            <person name="He N."/>
            <person name="Zhao S."/>
        </authorList>
    </citation>
    <scope>NUCLEOTIDE SEQUENCE</scope>
</reference>
<dbReference type="AlphaFoldDB" id="W9S8E2"/>
<organism evidence="1 2">
    <name type="scientific">Morus notabilis</name>
    <dbReference type="NCBI Taxonomy" id="981085"/>
    <lineage>
        <taxon>Eukaryota</taxon>
        <taxon>Viridiplantae</taxon>
        <taxon>Streptophyta</taxon>
        <taxon>Embryophyta</taxon>
        <taxon>Tracheophyta</taxon>
        <taxon>Spermatophyta</taxon>
        <taxon>Magnoliopsida</taxon>
        <taxon>eudicotyledons</taxon>
        <taxon>Gunneridae</taxon>
        <taxon>Pentapetalae</taxon>
        <taxon>rosids</taxon>
        <taxon>fabids</taxon>
        <taxon>Rosales</taxon>
        <taxon>Moraceae</taxon>
        <taxon>Moreae</taxon>
        <taxon>Morus</taxon>
    </lineage>
</organism>
<gene>
    <name evidence="1" type="ORF">L484_011351</name>
</gene>
<keyword evidence="2" id="KW-1185">Reference proteome</keyword>
<dbReference type="EMBL" id="KE346247">
    <property type="protein sequence ID" value="EXC31272.1"/>
    <property type="molecule type" value="Genomic_DNA"/>
</dbReference>
<evidence type="ECO:0000313" key="2">
    <source>
        <dbReference type="Proteomes" id="UP000030645"/>
    </source>
</evidence>
<evidence type="ECO:0000313" key="1">
    <source>
        <dbReference type="EMBL" id="EXC31272.1"/>
    </source>
</evidence>
<proteinExistence type="predicted"/>
<sequence length="162" mass="17868">MAASNFHDFPELGDEPFYEDGMLMHNSNPTKPETVLVDNQSVYNEEMMQHLKNLYRRPSTHNLNGSSSEIGNARSLSAVAVYSSPPEKYLSPEIGRFSGSECSPVSYGRIQEKESSMHSLSANFPSVSLFKEYQNVAMAVIVGKEAGKLRLAGQETKSKGSK</sequence>
<protein>
    <submittedName>
        <fullName evidence="1">Uncharacterized protein</fullName>
    </submittedName>
</protein>
<dbReference type="PANTHER" id="PTHR37731:SF1">
    <property type="entry name" value="PEPTIDE TRANSPORTER FAMILY PROTEIN"/>
    <property type="match status" value="1"/>
</dbReference>